<gene>
    <name evidence="8" type="ORF">Trichorick_01090</name>
</gene>
<dbReference type="PROSITE" id="PS00211">
    <property type="entry name" value="ABC_TRANSPORTER_1"/>
    <property type="match status" value="1"/>
</dbReference>
<dbReference type="RefSeq" id="WP_323737979.1">
    <property type="nucleotide sequence ID" value="NZ_CP112932.1"/>
</dbReference>
<reference evidence="8 9" key="1">
    <citation type="submission" date="2022-10" db="EMBL/GenBank/DDBJ databases">
        <title>Host association and intracellularity evolved multiple times independently in the Rickettsiales.</title>
        <authorList>
            <person name="Castelli M."/>
            <person name="Nardi T."/>
            <person name="Gammuto L."/>
            <person name="Bellinzona G."/>
            <person name="Sabaneyeva E."/>
            <person name="Potekhin A."/>
            <person name="Serra V."/>
            <person name="Petroni G."/>
            <person name="Sassera D."/>
        </authorList>
    </citation>
    <scope>NUCLEOTIDE SEQUENCE [LARGE SCALE GENOMIC DNA]</scope>
    <source>
        <strain evidence="8 9">Kr 154-4</strain>
    </source>
</reference>
<dbReference type="InterPro" id="IPR003593">
    <property type="entry name" value="AAA+_ATPase"/>
</dbReference>
<dbReference type="InterPro" id="IPR003439">
    <property type="entry name" value="ABC_transporter-like_ATP-bd"/>
</dbReference>
<feature type="domain" description="ABC transporter" evidence="7">
    <location>
        <begin position="5"/>
        <end position="242"/>
    </location>
</feature>
<dbReference type="SUPFAM" id="SSF52540">
    <property type="entry name" value="P-loop containing nucleoside triphosphate hydrolases"/>
    <property type="match status" value="1"/>
</dbReference>
<dbReference type="Pfam" id="PF00005">
    <property type="entry name" value="ABC_tran"/>
    <property type="match status" value="1"/>
</dbReference>
<evidence type="ECO:0000256" key="4">
    <source>
        <dbReference type="ARBA" id="ARBA00022967"/>
    </source>
</evidence>
<dbReference type="SMART" id="SM00382">
    <property type="entry name" value="AAA"/>
    <property type="match status" value="1"/>
</dbReference>
<evidence type="ECO:0000313" key="8">
    <source>
        <dbReference type="EMBL" id="WPY01185.1"/>
    </source>
</evidence>
<comment type="function">
    <text evidence="5">Part of an ABC transporter complex. Transmembrane domains (TMD) form a pore in the inner membrane and the ATP-binding domain (NBD) is responsible for energy generation.</text>
</comment>
<dbReference type="Proteomes" id="UP001326613">
    <property type="component" value="Chromosome"/>
</dbReference>
<protein>
    <submittedName>
        <fullName evidence="8">ABC transporter ATP-binding protein</fullName>
    </submittedName>
</protein>
<dbReference type="PANTHER" id="PTHR42794">
    <property type="entry name" value="HEMIN IMPORT ATP-BINDING PROTEIN HMUV"/>
    <property type="match status" value="1"/>
</dbReference>
<dbReference type="PROSITE" id="PS50893">
    <property type="entry name" value="ABC_TRANSPORTER_2"/>
    <property type="match status" value="1"/>
</dbReference>
<dbReference type="InterPro" id="IPR017871">
    <property type="entry name" value="ABC_transporter-like_CS"/>
</dbReference>
<evidence type="ECO:0000256" key="1">
    <source>
        <dbReference type="ARBA" id="ARBA00022448"/>
    </source>
</evidence>
<evidence type="ECO:0000256" key="2">
    <source>
        <dbReference type="ARBA" id="ARBA00022741"/>
    </source>
</evidence>
<accession>A0ABZ0UT24</accession>
<keyword evidence="9" id="KW-1185">Reference proteome</keyword>
<keyword evidence="2" id="KW-0547">Nucleotide-binding</keyword>
<evidence type="ECO:0000256" key="3">
    <source>
        <dbReference type="ARBA" id="ARBA00022840"/>
    </source>
</evidence>
<keyword evidence="4" id="KW-1278">Translocase</keyword>
<keyword evidence="1" id="KW-0813">Transport</keyword>
<sequence length="250" mass="27821">MSAQVYAEKITIVASDREVPILFETSIAILPEEFVIILGHNGSGKSSLIKVLSGERIPTSGRVFIGEQLLSNMTLLQKAQELITVSQVAADRLFIELTLAENIDLWESRFSAVKRLNYAQIIALTSNPERFEQYLHQQVRTLSGGEKQALLLALVLAHPPRVLFLDEPTSALDPRAAQDAMQFTSKAIAVNKITTLMVTHHLEDAVHYGNRLIILDEGRIVFDQKKTANLSMEELKEIMSSIRSRGNDNA</sequence>
<dbReference type="Gene3D" id="3.40.50.300">
    <property type="entry name" value="P-loop containing nucleotide triphosphate hydrolases"/>
    <property type="match status" value="1"/>
</dbReference>
<keyword evidence="3 8" id="KW-0067">ATP-binding</keyword>
<proteinExistence type="predicted"/>
<comment type="function">
    <text evidence="6">Part of the ABC transporter complex HmuTUV involved in hemin import. Responsible for energy coupling to the transport system.</text>
</comment>
<evidence type="ECO:0000259" key="7">
    <source>
        <dbReference type="PROSITE" id="PS50893"/>
    </source>
</evidence>
<evidence type="ECO:0000313" key="9">
    <source>
        <dbReference type="Proteomes" id="UP001326613"/>
    </source>
</evidence>
<dbReference type="GO" id="GO:0005524">
    <property type="term" value="F:ATP binding"/>
    <property type="evidence" value="ECO:0007669"/>
    <property type="project" value="UniProtKB-KW"/>
</dbReference>
<evidence type="ECO:0000256" key="5">
    <source>
        <dbReference type="ARBA" id="ARBA00024725"/>
    </source>
</evidence>
<evidence type="ECO:0000256" key="6">
    <source>
        <dbReference type="ARBA" id="ARBA00037066"/>
    </source>
</evidence>
<dbReference type="EMBL" id="CP112932">
    <property type="protein sequence ID" value="WPY01185.1"/>
    <property type="molecule type" value="Genomic_DNA"/>
</dbReference>
<dbReference type="PANTHER" id="PTHR42794:SF1">
    <property type="entry name" value="HEMIN IMPORT ATP-BINDING PROTEIN HMUV"/>
    <property type="match status" value="1"/>
</dbReference>
<dbReference type="InterPro" id="IPR027417">
    <property type="entry name" value="P-loop_NTPase"/>
</dbReference>
<name>A0ABZ0UT24_9RICK</name>
<organism evidence="8 9">
    <name type="scientific">Candidatus Trichorickettsia mobilis</name>
    <dbReference type="NCBI Taxonomy" id="1346319"/>
    <lineage>
        <taxon>Bacteria</taxon>
        <taxon>Pseudomonadati</taxon>
        <taxon>Pseudomonadota</taxon>
        <taxon>Alphaproteobacteria</taxon>
        <taxon>Rickettsiales</taxon>
        <taxon>Rickettsiaceae</taxon>
        <taxon>Rickettsieae</taxon>
        <taxon>Candidatus Trichorickettsia</taxon>
    </lineage>
</organism>